<dbReference type="Gene3D" id="1.10.10.10">
    <property type="entry name" value="Winged helix-like DNA-binding domain superfamily/Winged helix DNA-binding domain"/>
    <property type="match status" value="1"/>
</dbReference>
<dbReference type="Gene3D" id="1.25.40.10">
    <property type="entry name" value="Tetratricopeptide repeat domain"/>
    <property type="match status" value="1"/>
</dbReference>
<keyword evidence="3" id="KW-0804">Transcription</keyword>
<dbReference type="PROSITE" id="PS50043">
    <property type="entry name" value="HTH_LUXR_2"/>
    <property type="match status" value="1"/>
</dbReference>
<dbReference type="GO" id="GO:0003677">
    <property type="term" value="F:DNA binding"/>
    <property type="evidence" value="ECO:0007669"/>
    <property type="project" value="UniProtKB-KW"/>
</dbReference>
<dbReference type="InterPro" id="IPR011990">
    <property type="entry name" value="TPR-like_helical_dom_sf"/>
</dbReference>
<gene>
    <name evidence="5" type="ORF">EV187_0960</name>
</gene>
<dbReference type="SUPFAM" id="SSF46894">
    <property type="entry name" value="C-terminal effector domain of the bipartite response regulators"/>
    <property type="match status" value="1"/>
</dbReference>
<dbReference type="InterPro" id="IPR036388">
    <property type="entry name" value="WH-like_DNA-bd_sf"/>
</dbReference>
<dbReference type="RefSeq" id="WP_130351828.1">
    <property type="nucleotide sequence ID" value="NZ_SGWY01000001.1"/>
</dbReference>
<reference evidence="5 6" key="1">
    <citation type="submission" date="2019-02" db="EMBL/GenBank/DDBJ databases">
        <title>Genomic Encyclopedia of Type Strains, Phase IV (KMG-IV): sequencing the most valuable type-strain genomes for metagenomic binning, comparative biology and taxonomic classification.</title>
        <authorList>
            <person name="Goeker M."/>
        </authorList>
    </citation>
    <scope>NUCLEOTIDE SEQUENCE [LARGE SCALE GENOMIC DNA]</scope>
    <source>
        <strain evidence="5 6">DSM 43045</strain>
    </source>
</reference>
<feature type="domain" description="HTH luxR-type" evidence="4">
    <location>
        <begin position="476"/>
        <end position="541"/>
    </location>
</feature>
<dbReference type="InterPro" id="IPR016032">
    <property type="entry name" value="Sig_transdc_resp-reg_C-effctor"/>
</dbReference>
<dbReference type="Pfam" id="PF00196">
    <property type="entry name" value="GerE"/>
    <property type="match status" value="1"/>
</dbReference>
<evidence type="ECO:0000256" key="1">
    <source>
        <dbReference type="ARBA" id="ARBA00023015"/>
    </source>
</evidence>
<dbReference type="PROSITE" id="PS00622">
    <property type="entry name" value="HTH_LUXR_1"/>
    <property type="match status" value="1"/>
</dbReference>
<keyword evidence="1" id="KW-0805">Transcription regulation</keyword>
<dbReference type="AlphaFoldDB" id="A0A4V2F027"/>
<dbReference type="EMBL" id="SGWY01000001">
    <property type="protein sequence ID" value="RZS68530.1"/>
    <property type="molecule type" value="Genomic_DNA"/>
</dbReference>
<sequence length="544" mass="57933">MTTPTALDRGRTAYREHRFADAVAGLDEADREHAVAASDLEHLAIAAILLGRFEEGIDALTRAHEAYLAEEDVEAATRCATWLGMQLMGLGDRARAGGWFARAQRLVEQDPDGRPDHGFLLIPEGLAAFYAGDGERSAAAFRRASQLARDAHDSDLVALADLGLGQAEIMLGRPEVGLALLDEVMVAVTAGELSPVPSGIVYCAVLQCCRLAFDVQRAREWTRALDHWCDERPDMVAFSGQCHAQRAAQFLLHGAWADALAAAVEARERSERGDHDGLFGAWYQNGEIHRLRGDAVAAAASYEQAARTGFEPQPGLALLRLAEGDADLARTMMLAAAGRVGPAERRPLLGPLVEVLLAAGDVAGARAAADELAALSAASGMPMLAAIAEQAEAAVRFAEGDAPSALATSRRAWTRWRDLEVPFEAARCRVIAARACRALGDEASAAMELDAARAVFVELGAQPALAAAEAESSAAPHARDDGLSPREVEVLRLVAAGDTNREIARELYLSEKTVERHLSNIFGKLGLSSRSAATAYAFRHGLAD</sequence>
<comment type="caution">
    <text evidence="5">The sequence shown here is derived from an EMBL/GenBank/DDBJ whole genome shotgun (WGS) entry which is preliminary data.</text>
</comment>
<dbReference type="Proteomes" id="UP000293289">
    <property type="component" value="Unassembled WGS sequence"/>
</dbReference>
<evidence type="ECO:0000259" key="4">
    <source>
        <dbReference type="PROSITE" id="PS50043"/>
    </source>
</evidence>
<keyword evidence="2 5" id="KW-0238">DNA-binding</keyword>
<dbReference type="GO" id="GO:0006355">
    <property type="term" value="P:regulation of DNA-templated transcription"/>
    <property type="evidence" value="ECO:0007669"/>
    <property type="project" value="InterPro"/>
</dbReference>
<organism evidence="5 6">
    <name type="scientific">Agromyces ramosus</name>
    <dbReference type="NCBI Taxonomy" id="33879"/>
    <lineage>
        <taxon>Bacteria</taxon>
        <taxon>Bacillati</taxon>
        <taxon>Actinomycetota</taxon>
        <taxon>Actinomycetes</taxon>
        <taxon>Micrococcales</taxon>
        <taxon>Microbacteriaceae</taxon>
        <taxon>Agromyces</taxon>
    </lineage>
</organism>
<name>A0A4V2F027_9MICO</name>
<keyword evidence="6" id="KW-1185">Reference proteome</keyword>
<dbReference type="CDD" id="cd06170">
    <property type="entry name" value="LuxR_C_like"/>
    <property type="match status" value="1"/>
</dbReference>
<dbReference type="OrthoDB" id="27092at2"/>
<protein>
    <submittedName>
        <fullName evidence="5">DNA-binding NarL/FixJ family response regulator</fullName>
    </submittedName>
</protein>
<dbReference type="PANTHER" id="PTHR44688:SF16">
    <property type="entry name" value="DNA-BINDING TRANSCRIPTIONAL ACTIVATOR DEVR_DOSR"/>
    <property type="match status" value="1"/>
</dbReference>
<dbReference type="InterPro" id="IPR000792">
    <property type="entry name" value="Tscrpt_reg_LuxR_C"/>
</dbReference>
<dbReference type="PANTHER" id="PTHR44688">
    <property type="entry name" value="DNA-BINDING TRANSCRIPTIONAL ACTIVATOR DEVR_DOSR"/>
    <property type="match status" value="1"/>
</dbReference>
<accession>A0A4V2F027</accession>
<evidence type="ECO:0000313" key="5">
    <source>
        <dbReference type="EMBL" id="RZS68530.1"/>
    </source>
</evidence>
<dbReference type="SUPFAM" id="SSF48452">
    <property type="entry name" value="TPR-like"/>
    <property type="match status" value="1"/>
</dbReference>
<dbReference type="SMART" id="SM00421">
    <property type="entry name" value="HTH_LUXR"/>
    <property type="match status" value="1"/>
</dbReference>
<evidence type="ECO:0000256" key="3">
    <source>
        <dbReference type="ARBA" id="ARBA00023163"/>
    </source>
</evidence>
<evidence type="ECO:0000313" key="6">
    <source>
        <dbReference type="Proteomes" id="UP000293289"/>
    </source>
</evidence>
<evidence type="ECO:0000256" key="2">
    <source>
        <dbReference type="ARBA" id="ARBA00023125"/>
    </source>
</evidence>
<dbReference type="PRINTS" id="PR00038">
    <property type="entry name" value="HTHLUXR"/>
</dbReference>
<proteinExistence type="predicted"/>